<organism evidence="1 2">
    <name type="scientific">Bacteriovorax stolpii</name>
    <name type="common">Bdellovibrio stolpii</name>
    <dbReference type="NCBI Taxonomy" id="960"/>
    <lineage>
        <taxon>Bacteria</taxon>
        <taxon>Pseudomonadati</taxon>
        <taxon>Bdellovibrionota</taxon>
        <taxon>Bacteriovoracia</taxon>
        <taxon>Bacteriovoracales</taxon>
        <taxon>Bacteriovoracaceae</taxon>
        <taxon>Bacteriovorax</taxon>
    </lineage>
</organism>
<reference evidence="1 2" key="1">
    <citation type="submission" date="2018-01" db="EMBL/GenBank/DDBJ databases">
        <title>Complete genome sequence of Bacteriovorax stolpii DSM12778.</title>
        <authorList>
            <person name="Tang B."/>
            <person name="Chang J."/>
        </authorList>
    </citation>
    <scope>NUCLEOTIDE SEQUENCE [LARGE SCALE GENOMIC DNA]</scope>
    <source>
        <strain evidence="1 2">DSM 12778</strain>
    </source>
</reference>
<evidence type="ECO:0000313" key="2">
    <source>
        <dbReference type="Proteomes" id="UP000235584"/>
    </source>
</evidence>
<dbReference type="KEGG" id="bsto:C0V70_13945"/>
<dbReference type="EMBL" id="CP025704">
    <property type="protein sequence ID" value="AUN99184.1"/>
    <property type="molecule type" value="Genomic_DNA"/>
</dbReference>
<dbReference type="InterPro" id="IPR027417">
    <property type="entry name" value="P-loop_NTPase"/>
</dbReference>
<keyword evidence="2" id="KW-1185">Reference proteome</keyword>
<dbReference type="Gene3D" id="3.40.50.300">
    <property type="entry name" value="P-loop containing nucleotide triphosphate hydrolases"/>
    <property type="match status" value="1"/>
</dbReference>
<name>A0A2K9NWQ5_BACTC</name>
<dbReference type="InterPro" id="IPR002586">
    <property type="entry name" value="CobQ/CobB/MinD/ParA_Nub-bd_dom"/>
</dbReference>
<dbReference type="SUPFAM" id="SSF52540">
    <property type="entry name" value="P-loop containing nucleoside triphosphate hydrolases"/>
    <property type="match status" value="1"/>
</dbReference>
<proteinExistence type="predicted"/>
<accession>A0A2K9NWQ5</accession>
<dbReference type="Pfam" id="PF01656">
    <property type="entry name" value="CbiA"/>
    <property type="match status" value="1"/>
</dbReference>
<protein>
    <submittedName>
        <fullName evidence="1">Uncharacterized protein</fullName>
    </submittedName>
</protein>
<sequence>MMNETHATTVWDAGPISSMIQRIHYKHTTKGLRSISVLSEKRSEGKTTVSMLLARGLSEVYKFKILLIDLNPDGDPLLNQYLKAYEKEKTQDGMVQGHPFEFQIFRLKNIDMNWLKNAYDGLYTNQLVNSFSTEYDLVIVDTMTSGTNDHSVRVSTHSNIIVSTEKSFGRSVNKLQLELEQNRKDVLGVLFNK</sequence>
<dbReference type="Proteomes" id="UP000235584">
    <property type="component" value="Chromosome"/>
</dbReference>
<evidence type="ECO:0000313" key="1">
    <source>
        <dbReference type="EMBL" id="AUN99184.1"/>
    </source>
</evidence>
<dbReference type="RefSeq" id="WP_102244475.1">
    <property type="nucleotide sequence ID" value="NZ_CP025704.1"/>
</dbReference>
<gene>
    <name evidence="1" type="ORF">C0V70_13945</name>
</gene>
<dbReference type="AlphaFoldDB" id="A0A2K9NWQ5"/>